<gene>
    <name evidence="1" type="ORF">TRIP_E100129</name>
</gene>
<accession>A0A652ZRX4</accession>
<evidence type="ECO:0000313" key="1">
    <source>
        <dbReference type="EMBL" id="VBB38514.1"/>
    </source>
</evidence>
<name>A0A652ZRX4_9SPIR</name>
<dbReference type="EMBL" id="UPXP01000002">
    <property type="protein sequence ID" value="VBB38514.1"/>
    <property type="molecule type" value="Genomic_DNA"/>
</dbReference>
<proteinExistence type="predicted"/>
<protein>
    <submittedName>
        <fullName evidence="1">Uncharacterized protein</fullName>
    </submittedName>
</protein>
<organism evidence="1">
    <name type="scientific">uncultured Spirochaetota bacterium</name>
    <dbReference type="NCBI Taxonomy" id="460511"/>
    <lineage>
        <taxon>Bacteria</taxon>
        <taxon>Pseudomonadati</taxon>
        <taxon>Spirochaetota</taxon>
        <taxon>environmental samples</taxon>
    </lineage>
</organism>
<reference evidence="1" key="1">
    <citation type="submission" date="2018-07" db="EMBL/GenBank/DDBJ databases">
        <authorList>
            <consortium name="Genoscope - CEA"/>
            <person name="William W."/>
        </authorList>
    </citation>
    <scope>NUCLEOTIDE SEQUENCE</scope>
    <source>
        <strain evidence="1">IK1</strain>
    </source>
</reference>
<dbReference type="AlphaFoldDB" id="A0A652ZRX4"/>
<sequence>MPGREWVYENGPAGTFVRERSGNMALAAWKGGFWYEKSGVQSLVPRIGAAAALSLF</sequence>